<name>A0A564K3U9_9ENTR</name>
<accession>A0A564K3U9</accession>
<dbReference type="InterPro" id="IPR050194">
    <property type="entry name" value="Glycosyltransferase_grp1"/>
</dbReference>
<dbReference type="Proteomes" id="UP000318370">
    <property type="component" value="Unassembled WGS sequence"/>
</dbReference>
<gene>
    <name evidence="3" type="primary">pglJ_1</name>
    <name evidence="3" type="ORF">SB6408_00720</name>
</gene>
<dbReference type="GO" id="GO:0016757">
    <property type="term" value="F:glycosyltransferase activity"/>
    <property type="evidence" value="ECO:0007669"/>
    <property type="project" value="InterPro"/>
</dbReference>
<reference evidence="3 4" key="1">
    <citation type="submission" date="2019-07" db="EMBL/GenBank/DDBJ databases">
        <authorList>
            <person name="Brisse S."/>
            <person name="Rodrigues C."/>
            <person name="Thorpe H."/>
        </authorList>
    </citation>
    <scope>NUCLEOTIDE SEQUENCE [LARGE SCALE GENOMIC DNA]</scope>
    <source>
        <strain evidence="3">SB6408</strain>
    </source>
</reference>
<feature type="domain" description="Glycosyltransferase subfamily 4-like N-terminal" evidence="2">
    <location>
        <begin position="14"/>
        <end position="184"/>
    </location>
</feature>
<protein>
    <submittedName>
        <fullName evidence="3">N-acetylgalactosamine-N,N'-diacetylbacillosaminyl -diphospho-undecaprenol 4-alpha-N-acetylgalactosaminyltransferase</fullName>
    </submittedName>
</protein>
<feature type="domain" description="Glycosyl transferase family 1" evidence="1">
    <location>
        <begin position="196"/>
        <end position="363"/>
    </location>
</feature>
<proteinExistence type="predicted"/>
<dbReference type="PANTHER" id="PTHR45947">
    <property type="entry name" value="SULFOQUINOVOSYL TRANSFERASE SQD2"/>
    <property type="match status" value="1"/>
</dbReference>
<dbReference type="Pfam" id="PF00534">
    <property type="entry name" value="Glycos_transf_1"/>
    <property type="match status" value="1"/>
</dbReference>
<evidence type="ECO:0000313" key="3">
    <source>
        <dbReference type="EMBL" id="VUS63741.1"/>
    </source>
</evidence>
<dbReference type="RefSeq" id="WP_142462780.1">
    <property type="nucleotide sequence ID" value="NZ_CABGHF010000012.1"/>
</dbReference>
<dbReference type="EMBL" id="CABGHF010000012">
    <property type="protein sequence ID" value="VUS63741.1"/>
    <property type="molecule type" value="Genomic_DNA"/>
</dbReference>
<dbReference type="PANTHER" id="PTHR45947:SF3">
    <property type="entry name" value="SULFOQUINOVOSYL TRANSFERASE SQD2"/>
    <property type="match status" value="1"/>
</dbReference>
<dbReference type="Gene3D" id="3.40.50.2000">
    <property type="entry name" value="Glycogen Phosphorylase B"/>
    <property type="match status" value="2"/>
</dbReference>
<dbReference type="AlphaFoldDB" id="A0A564K3U9"/>
<dbReference type="CDD" id="cd03811">
    <property type="entry name" value="GT4_GT28_WabH-like"/>
    <property type="match status" value="1"/>
</dbReference>
<keyword evidence="3" id="KW-0808">Transferase</keyword>
<dbReference type="InterPro" id="IPR001296">
    <property type="entry name" value="Glyco_trans_1"/>
</dbReference>
<sequence>MSRYILVIDQIRSGGAEKILLDYYNYLLKAGNEVAIFSIKKPAKEGFNIDGLNIEYCDNKEGGGTPRTLYTLFKAVFKLRNKIKQNESDIVFSFLEKSNVLTYISTLGLNVKCILTVHNVLSIQYNKVTSKLVKFLLYKTLQFVYCRRKNSVVAVSKQVKDDLISAFSITQDNVDVINNCVDIDAIKIFSKSKKDIPSFLKEKEFIFSLGRFSEQKAQHRLIEAYEYCLKHYPDFNANLVIMGEGEKERELRQKISSLNIQDTVFFLPFNSNPYPYFAEASLFCLSSLYEGFPIVIAEACALNIPFVGTEKAIPEEIFSEKSSWSKFIALEHSDALVADLAFLLYNGLYNKKYRAYFYEQTKRWRESNNLKIQFDLYDGLKK</sequence>
<organism evidence="3 4">
    <name type="scientific">Klebsiella spallanzanii</name>
    <dbReference type="NCBI Taxonomy" id="2587528"/>
    <lineage>
        <taxon>Bacteria</taxon>
        <taxon>Pseudomonadati</taxon>
        <taxon>Pseudomonadota</taxon>
        <taxon>Gammaproteobacteria</taxon>
        <taxon>Enterobacterales</taxon>
        <taxon>Enterobacteriaceae</taxon>
        <taxon>Klebsiella/Raoultella group</taxon>
        <taxon>Klebsiella</taxon>
    </lineage>
</organism>
<evidence type="ECO:0000259" key="1">
    <source>
        <dbReference type="Pfam" id="PF00534"/>
    </source>
</evidence>
<dbReference type="SUPFAM" id="SSF53756">
    <property type="entry name" value="UDP-Glycosyltransferase/glycogen phosphorylase"/>
    <property type="match status" value="1"/>
</dbReference>
<dbReference type="InterPro" id="IPR028098">
    <property type="entry name" value="Glyco_trans_4-like_N"/>
</dbReference>
<evidence type="ECO:0000259" key="2">
    <source>
        <dbReference type="Pfam" id="PF13439"/>
    </source>
</evidence>
<evidence type="ECO:0000313" key="4">
    <source>
        <dbReference type="Proteomes" id="UP000318370"/>
    </source>
</evidence>
<dbReference type="Pfam" id="PF13439">
    <property type="entry name" value="Glyco_transf_4"/>
    <property type="match status" value="1"/>
</dbReference>